<feature type="transmembrane region" description="Helical" evidence="6">
    <location>
        <begin position="423"/>
        <end position="442"/>
    </location>
</feature>
<dbReference type="GO" id="GO:0005886">
    <property type="term" value="C:plasma membrane"/>
    <property type="evidence" value="ECO:0007669"/>
    <property type="project" value="TreeGrafter"/>
</dbReference>
<protein>
    <recommendedName>
        <fullName evidence="7">Major facilitator superfamily (MFS) profile domain-containing protein</fullName>
    </recommendedName>
</protein>
<comment type="subcellular location">
    <subcellularLocation>
        <location evidence="1">Membrane</location>
        <topology evidence="1">Multi-pass membrane protein</topology>
    </subcellularLocation>
</comment>
<feature type="transmembrane region" description="Helical" evidence="6">
    <location>
        <begin position="181"/>
        <end position="200"/>
    </location>
</feature>
<dbReference type="FunFam" id="1.20.1250.20:FF:000436">
    <property type="entry name" value="MFS transporter, putative"/>
    <property type="match status" value="1"/>
</dbReference>
<evidence type="ECO:0000256" key="2">
    <source>
        <dbReference type="ARBA" id="ARBA00022692"/>
    </source>
</evidence>
<dbReference type="GO" id="GO:0022857">
    <property type="term" value="F:transmembrane transporter activity"/>
    <property type="evidence" value="ECO:0007669"/>
    <property type="project" value="InterPro"/>
</dbReference>
<feature type="transmembrane region" description="Helical" evidence="6">
    <location>
        <begin position="24"/>
        <end position="41"/>
    </location>
</feature>
<comment type="caution">
    <text evidence="8">The sequence shown here is derived from an EMBL/GenBank/DDBJ whole genome shotgun (WGS) entry which is preliminary data.</text>
</comment>
<dbReference type="OrthoDB" id="10021397at2759"/>
<evidence type="ECO:0000256" key="6">
    <source>
        <dbReference type="SAM" id="Phobius"/>
    </source>
</evidence>
<gene>
    <name evidence="8" type="ORF">E0Z10_g10884</name>
</gene>
<evidence type="ECO:0000313" key="8">
    <source>
        <dbReference type="EMBL" id="TGJ76426.1"/>
    </source>
</evidence>
<feature type="transmembrane region" description="Helical" evidence="6">
    <location>
        <begin position="366"/>
        <end position="384"/>
    </location>
</feature>
<evidence type="ECO:0000259" key="7">
    <source>
        <dbReference type="PROSITE" id="PS50850"/>
    </source>
</evidence>
<dbReference type="InterPro" id="IPR036259">
    <property type="entry name" value="MFS_trans_sf"/>
</dbReference>
<dbReference type="Pfam" id="PF07690">
    <property type="entry name" value="MFS_1"/>
    <property type="match status" value="1"/>
</dbReference>
<feature type="transmembrane region" description="Helical" evidence="6">
    <location>
        <begin position="150"/>
        <end position="175"/>
    </location>
</feature>
<proteinExistence type="predicted"/>
<accession>A0A4Z0YFC2</accession>
<evidence type="ECO:0000313" key="9">
    <source>
        <dbReference type="Proteomes" id="UP000297716"/>
    </source>
</evidence>
<dbReference type="PANTHER" id="PTHR23501">
    <property type="entry name" value="MAJOR FACILITATOR SUPERFAMILY"/>
    <property type="match status" value="1"/>
</dbReference>
<feature type="compositionally biased region" description="Acidic residues" evidence="5">
    <location>
        <begin position="452"/>
        <end position="462"/>
    </location>
</feature>
<evidence type="ECO:0000256" key="4">
    <source>
        <dbReference type="ARBA" id="ARBA00023136"/>
    </source>
</evidence>
<sequence length="499" mass="53721">MTSSQQAAERSLYNQMNILPKKELILVFSGLAIAQLISFIDQNGIGVALPTIARDLHAENTILWAGTSSLIANATFQMLYGRLSDIFGRRVVFLTALLCLTTSTLLCGLSKNATMFYVFRGFAGIGGGGVANLSTIIVSDIVTLEQRGYFQGIIGSCVGLGNVIGPFLAAAFVTYASWRTFFWTTAPLAAVAGCVSFYMLPSMPPTLHFKENVKNIDYGGVLLSSIVQIFRNPVVVILLGQNFLLGGVYQTYLYYLPLYLQNVREYSVLRSAGIIAAMVGVQAVFSSLSGLYITHFKRWKEVLCAGGAGLVLLYKRDSSLGSIIGPLVILGIGIGCTFQPTVIALQAHVTQSRRAVIISNRNFFRCAGGAAGLANSAAVLQTVLKASLPTDYQYLANNAYAPPKVWGPDSDAVLGAYMAASRAVFTLQLPFVFICLLGCLFLKDHGLKFPEENDEERGEELNYENQDSSSNEKVTATANSSEERGQIAASEDDSCPSGA</sequence>
<dbReference type="PROSITE" id="PS50850">
    <property type="entry name" value="MFS"/>
    <property type="match status" value="1"/>
</dbReference>
<keyword evidence="3 6" id="KW-1133">Transmembrane helix</keyword>
<evidence type="ECO:0000256" key="3">
    <source>
        <dbReference type="ARBA" id="ARBA00022989"/>
    </source>
</evidence>
<reference evidence="8 9" key="1">
    <citation type="submission" date="2019-03" db="EMBL/GenBank/DDBJ databases">
        <title>Draft genome sequence of Xylaria hypoxylon DSM 108379, a ubiquitous saprotrophic-parasitic fungi on hardwood.</title>
        <authorList>
            <person name="Buettner E."/>
            <person name="Leonhardt S."/>
            <person name="Gebauer A.M."/>
            <person name="Liers C."/>
            <person name="Hofrichter M."/>
            <person name="Kellner H."/>
        </authorList>
    </citation>
    <scope>NUCLEOTIDE SEQUENCE [LARGE SCALE GENOMIC DNA]</scope>
    <source>
        <strain evidence="8 9">DSM 108379</strain>
    </source>
</reference>
<organism evidence="8 9">
    <name type="scientific">Xylaria hypoxylon</name>
    <dbReference type="NCBI Taxonomy" id="37992"/>
    <lineage>
        <taxon>Eukaryota</taxon>
        <taxon>Fungi</taxon>
        <taxon>Dikarya</taxon>
        <taxon>Ascomycota</taxon>
        <taxon>Pezizomycotina</taxon>
        <taxon>Sordariomycetes</taxon>
        <taxon>Xylariomycetidae</taxon>
        <taxon>Xylariales</taxon>
        <taxon>Xylariaceae</taxon>
        <taxon>Xylaria</taxon>
    </lineage>
</organism>
<dbReference type="SUPFAM" id="SSF103473">
    <property type="entry name" value="MFS general substrate transporter"/>
    <property type="match status" value="1"/>
</dbReference>
<evidence type="ECO:0000256" key="1">
    <source>
        <dbReference type="ARBA" id="ARBA00004141"/>
    </source>
</evidence>
<dbReference type="EMBL" id="SKBN01000507">
    <property type="protein sequence ID" value="TGJ76426.1"/>
    <property type="molecule type" value="Genomic_DNA"/>
</dbReference>
<feature type="domain" description="Major facilitator superfamily (MFS) profile" evidence="7">
    <location>
        <begin position="27"/>
        <end position="447"/>
    </location>
</feature>
<feature type="transmembrane region" description="Helical" evidence="6">
    <location>
        <begin position="91"/>
        <end position="111"/>
    </location>
</feature>
<name>A0A4Z0YFC2_9PEZI</name>
<dbReference type="PANTHER" id="PTHR23501:SF78">
    <property type="entry name" value="MAJOR FACILITATOR SUPERFAMILY (MFS) PROFILE DOMAIN-CONTAINING PROTEIN-RELATED"/>
    <property type="match status" value="1"/>
</dbReference>
<feature type="transmembrane region" description="Helical" evidence="6">
    <location>
        <begin position="323"/>
        <end position="345"/>
    </location>
</feature>
<keyword evidence="2 6" id="KW-0812">Transmembrane</keyword>
<keyword evidence="9" id="KW-1185">Reference proteome</keyword>
<feature type="compositionally biased region" description="Polar residues" evidence="5">
    <location>
        <begin position="466"/>
        <end position="480"/>
    </location>
</feature>
<dbReference type="Gene3D" id="1.20.1250.20">
    <property type="entry name" value="MFS general substrate transporter like domains"/>
    <property type="match status" value="1"/>
</dbReference>
<feature type="compositionally biased region" description="Acidic residues" evidence="5">
    <location>
        <begin position="490"/>
        <end position="499"/>
    </location>
</feature>
<feature type="transmembrane region" description="Helical" evidence="6">
    <location>
        <begin position="236"/>
        <end position="256"/>
    </location>
</feature>
<evidence type="ECO:0000256" key="5">
    <source>
        <dbReference type="SAM" id="MobiDB-lite"/>
    </source>
</evidence>
<dbReference type="AlphaFoldDB" id="A0A4Z0YFC2"/>
<dbReference type="Proteomes" id="UP000297716">
    <property type="component" value="Unassembled WGS sequence"/>
</dbReference>
<keyword evidence="4 6" id="KW-0472">Membrane</keyword>
<feature type="transmembrane region" description="Helical" evidence="6">
    <location>
        <begin position="268"/>
        <end position="293"/>
    </location>
</feature>
<dbReference type="InterPro" id="IPR020846">
    <property type="entry name" value="MFS_dom"/>
</dbReference>
<feature type="region of interest" description="Disordered" evidence="5">
    <location>
        <begin position="452"/>
        <end position="499"/>
    </location>
</feature>
<feature type="transmembrane region" description="Helical" evidence="6">
    <location>
        <begin position="117"/>
        <end position="138"/>
    </location>
</feature>
<dbReference type="InterPro" id="IPR011701">
    <property type="entry name" value="MFS"/>
</dbReference>